<keyword evidence="7" id="KW-0472">Membrane</keyword>
<dbReference type="EMBL" id="BAAAPE010000001">
    <property type="protein sequence ID" value="GAA2062502.1"/>
    <property type="molecule type" value="Genomic_DNA"/>
</dbReference>
<evidence type="ECO:0000313" key="9">
    <source>
        <dbReference type="EMBL" id="GAA2062502.1"/>
    </source>
</evidence>
<feature type="compositionally biased region" description="Low complexity" evidence="6">
    <location>
        <begin position="483"/>
        <end position="497"/>
    </location>
</feature>
<feature type="domain" description="Histidine kinase/HSP90-like ATPase" evidence="8">
    <location>
        <begin position="262"/>
        <end position="377"/>
    </location>
</feature>
<organism evidence="9 10">
    <name type="scientific">Streptomyces albiaxialis</name>
    <dbReference type="NCBI Taxonomy" id="329523"/>
    <lineage>
        <taxon>Bacteria</taxon>
        <taxon>Bacillati</taxon>
        <taxon>Actinomycetota</taxon>
        <taxon>Actinomycetes</taxon>
        <taxon>Kitasatosporales</taxon>
        <taxon>Streptomycetaceae</taxon>
        <taxon>Streptomyces</taxon>
    </lineage>
</organism>
<evidence type="ECO:0000256" key="7">
    <source>
        <dbReference type="SAM" id="Phobius"/>
    </source>
</evidence>
<dbReference type="EC" id="2.7.13.3" evidence="2"/>
<keyword evidence="4" id="KW-0808">Transferase</keyword>
<gene>
    <name evidence="9" type="ORF">GCM10009801_05690</name>
</gene>
<evidence type="ECO:0000256" key="2">
    <source>
        <dbReference type="ARBA" id="ARBA00012438"/>
    </source>
</evidence>
<dbReference type="Gene3D" id="3.30.565.10">
    <property type="entry name" value="Histidine kinase-like ATPase, C-terminal domain"/>
    <property type="match status" value="1"/>
</dbReference>
<dbReference type="InterPro" id="IPR050428">
    <property type="entry name" value="TCS_sensor_his_kinase"/>
</dbReference>
<evidence type="ECO:0000256" key="1">
    <source>
        <dbReference type="ARBA" id="ARBA00000085"/>
    </source>
</evidence>
<comment type="caution">
    <text evidence="9">The sequence shown here is derived from an EMBL/GenBank/DDBJ whole genome shotgun (WGS) entry which is preliminary data.</text>
</comment>
<evidence type="ECO:0000256" key="6">
    <source>
        <dbReference type="SAM" id="MobiDB-lite"/>
    </source>
</evidence>
<dbReference type="Proteomes" id="UP001500016">
    <property type="component" value="Unassembled WGS sequence"/>
</dbReference>
<evidence type="ECO:0000256" key="5">
    <source>
        <dbReference type="ARBA" id="ARBA00022777"/>
    </source>
</evidence>
<feature type="transmembrane region" description="Helical" evidence="7">
    <location>
        <begin position="45"/>
        <end position="64"/>
    </location>
</feature>
<keyword evidence="7" id="KW-1133">Transmembrane helix</keyword>
<keyword evidence="9" id="KW-0547">Nucleotide-binding</keyword>
<keyword evidence="3" id="KW-0597">Phosphoprotein</keyword>
<comment type="catalytic activity">
    <reaction evidence="1">
        <text>ATP + protein L-histidine = ADP + protein N-phospho-L-histidine.</text>
        <dbReference type="EC" id="2.7.13.3"/>
    </reaction>
</comment>
<dbReference type="SUPFAM" id="SSF55874">
    <property type="entry name" value="ATPase domain of HSP90 chaperone/DNA topoisomerase II/histidine kinase"/>
    <property type="match status" value="1"/>
</dbReference>
<reference evidence="9 10" key="1">
    <citation type="journal article" date="2019" name="Int. J. Syst. Evol. Microbiol.">
        <title>The Global Catalogue of Microorganisms (GCM) 10K type strain sequencing project: providing services to taxonomists for standard genome sequencing and annotation.</title>
        <authorList>
            <consortium name="The Broad Institute Genomics Platform"/>
            <consortium name="The Broad Institute Genome Sequencing Center for Infectious Disease"/>
            <person name="Wu L."/>
            <person name="Ma J."/>
        </authorList>
    </citation>
    <scope>NUCLEOTIDE SEQUENCE [LARGE SCALE GENOMIC DNA]</scope>
    <source>
        <strain evidence="9 10">JCM 15478</strain>
    </source>
</reference>
<feature type="compositionally biased region" description="Low complexity" evidence="6">
    <location>
        <begin position="446"/>
        <end position="458"/>
    </location>
</feature>
<dbReference type="Pfam" id="PF02518">
    <property type="entry name" value="HATPase_c"/>
    <property type="match status" value="1"/>
</dbReference>
<accession>A0ABN2VI65</accession>
<keyword evidence="10" id="KW-1185">Reference proteome</keyword>
<keyword evidence="7" id="KW-0812">Transmembrane</keyword>
<dbReference type="RefSeq" id="WP_344523546.1">
    <property type="nucleotide sequence ID" value="NZ_BAAAPE010000001.1"/>
</dbReference>
<proteinExistence type="predicted"/>
<evidence type="ECO:0000256" key="4">
    <source>
        <dbReference type="ARBA" id="ARBA00022679"/>
    </source>
</evidence>
<dbReference type="GO" id="GO:0005524">
    <property type="term" value="F:ATP binding"/>
    <property type="evidence" value="ECO:0007669"/>
    <property type="project" value="UniProtKB-KW"/>
</dbReference>
<evidence type="ECO:0000256" key="3">
    <source>
        <dbReference type="ARBA" id="ARBA00022553"/>
    </source>
</evidence>
<dbReference type="InterPro" id="IPR036890">
    <property type="entry name" value="HATPase_C_sf"/>
</dbReference>
<evidence type="ECO:0000313" key="10">
    <source>
        <dbReference type="Proteomes" id="UP001500016"/>
    </source>
</evidence>
<keyword evidence="5" id="KW-0418">Kinase</keyword>
<sequence length="507" mass="54468">MVSADSPPGEPRSASVTGWLLPPALLALVTAVTVLLAPSDARVHVAWIGAAATVAVAVAAWEAARRGRELADARRQFAERDALLCQYLNDQQAETERLARESVPAAIAKLKRGIPFDEASRGTDVISRVSPGFESAHSEVLRATLYAVETEENLKDAAQRAFVNIARRVQAIVHQQAYELRELEDKHGNDPNVFHDLLRLDHRTALIGRLADSIAVLGGARPGRQWKNDIPLFNVLRGAMSRITDYPRVNLHNVAEVGIIGRGVEPLIHAVAELLDNATRYSPPETKVHLTATEVQNGVAVEIEDAGVGLTDEARRRAEESLAQITTDGIDLDDLGETPRLGLAVVGRLARTNRYRIALRASAYGGVRVVLIVPPEVLCVTPVPGGDIARAQVLPPPKHILDARRRAAEAAEEESVATSGERTANGLPQRRRRSRAAVPSMREWHAAGNAAAHTGTATDSSSRASEEKQPPPPGLWLAAFTEGISGEPGPGSPASRPHGPSDEESEQ</sequence>
<feature type="transmembrane region" description="Helical" evidence="7">
    <location>
        <begin position="20"/>
        <end position="38"/>
    </location>
</feature>
<keyword evidence="9" id="KW-0067">ATP-binding</keyword>
<dbReference type="PANTHER" id="PTHR45436">
    <property type="entry name" value="SENSOR HISTIDINE KINASE YKOH"/>
    <property type="match status" value="1"/>
</dbReference>
<protein>
    <recommendedName>
        <fullName evidence="2">histidine kinase</fullName>
        <ecNumber evidence="2">2.7.13.3</ecNumber>
    </recommendedName>
</protein>
<name>A0ABN2VI65_9ACTN</name>
<dbReference type="InterPro" id="IPR003594">
    <property type="entry name" value="HATPase_dom"/>
</dbReference>
<dbReference type="PANTHER" id="PTHR45436:SF5">
    <property type="entry name" value="SENSOR HISTIDINE KINASE TRCS"/>
    <property type="match status" value="1"/>
</dbReference>
<dbReference type="SMART" id="SM00387">
    <property type="entry name" value="HATPase_c"/>
    <property type="match status" value="1"/>
</dbReference>
<evidence type="ECO:0000259" key="8">
    <source>
        <dbReference type="SMART" id="SM00387"/>
    </source>
</evidence>
<feature type="region of interest" description="Disordered" evidence="6">
    <location>
        <begin position="404"/>
        <end position="507"/>
    </location>
</feature>